<evidence type="ECO:0000313" key="3">
    <source>
        <dbReference type="Proteomes" id="UP000198644"/>
    </source>
</evidence>
<proteinExistence type="predicted"/>
<dbReference type="AlphaFoldDB" id="A0A1I6JP33"/>
<dbReference type="OrthoDB" id="2489132at2"/>
<dbReference type="Proteomes" id="UP000198644">
    <property type="component" value="Unassembled WGS sequence"/>
</dbReference>
<accession>A0A1I6JP33</accession>
<keyword evidence="1" id="KW-0812">Transmembrane</keyword>
<evidence type="ECO:0000256" key="1">
    <source>
        <dbReference type="SAM" id="Phobius"/>
    </source>
</evidence>
<feature type="transmembrane region" description="Helical" evidence="1">
    <location>
        <begin position="32"/>
        <end position="56"/>
    </location>
</feature>
<keyword evidence="1" id="KW-0472">Membrane</keyword>
<dbReference type="STRING" id="650891.SAMN05216203_3108"/>
<keyword evidence="3" id="KW-1185">Reference proteome</keyword>
<dbReference type="RefSeq" id="WP_092015226.1">
    <property type="nucleotide sequence ID" value="NZ_FOYW01000003.1"/>
</dbReference>
<reference evidence="2 3" key="1">
    <citation type="submission" date="2016-10" db="EMBL/GenBank/DDBJ databases">
        <authorList>
            <person name="de Groot N.N."/>
        </authorList>
    </citation>
    <scope>NUCLEOTIDE SEQUENCE [LARGE SCALE GENOMIC DNA]</scope>
    <source>
        <strain evidence="2 3">CGMCC 1.9167</strain>
    </source>
</reference>
<keyword evidence="1" id="KW-1133">Transmembrane helix</keyword>
<gene>
    <name evidence="2" type="ORF">SAMN05216203_3108</name>
</gene>
<sequence>MTGDPRVDAARSVHKRITVSGQEPENLRTCTYLSMGTFILPGTTSVIIVIYVPLFVNGRQWGVMTSGIVPGALGVDLNQ</sequence>
<evidence type="ECO:0000313" key="2">
    <source>
        <dbReference type="EMBL" id="SFR80729.1"/>
    </source>
</evidence>
<protein>
    <submittedName>
        <fullName evidence="2">Uncharacterized protein</fullName>
    </submittedName>
</protein>
<organism evidence="2 3">
    <name type="scientific">Marinobacter daqiaonensis</name>
    <dbReference type="NCBI Taxonomy" id="650891"/>
    <lineage>
        <taxon>Bacteria</taxon>
        <taxon>Pseudomonadati</taxon>
        <taxon>Pseudomonadota</taxon>
        <taxon>Gammaproteobacteria</taxon>
        <taxon>Pseudomonadales</taxon>
        <taxon>Marinobacteraceae</taxon>
        <taxon>Marinobacter</taxon>
    </lineage>
</organism>
<name>A0A1I6JP33_9GAMM</name>
<dbReference type="EMBL" id="FOYW01000003">
    <property type="protein sequence ID" value="SFR80729.1"/>
    <property type="molecule type" value="Genomic_DNA"/>
</dbReference>